<comment type="function">
    <text evidence="8">Negatively regulates transcription of bacterial ribonucleotide reductase nrd genes and operons by binding to NrdR-boxes.</text>
</comment>
<reference evidence="10 11" key="1">
    <citation type="journal article" date="2016" name="Nat. Commun.">
        <title>Thousands of microbial genomes shed light on interconnected biogeochemical processes in an aquifer system.</title>
        <authorList>
            <person name="Anantharaman K."/>
            <person name="Brown C.T."/>
            <person name="Hug L.A."/>
            <person name="Sharon I."/>
            <person name="Castelle C.J."/>
            <person name="Probst A.J."/>
            <person name="Thomas B.C."/>
            <person name="Singh A."/>
            <person name="Wilkins M.J."/>
            <person name="Karaoz U."/>
            <person name="Brodie E.L."/>
            <person name="Williams K.H."/>
            <person name="Hubbard S.S."/>
            <person name="Banfield J.F."/>
        </authorList>
    </citation>
    <scope>NUCLEOTIDE SEQUENCE [LARGE SCALE GENOMIC DNA]</scope>
</reference>
<dbReference type="GO" id="GO:0045892">
    <property type="term" value="P:negative regulation of DNA-templated transcription"/>
    <property type="evidence" value="ECO:0007669"/>
    <property type="project" value="UniProtKB-UniRule"/>
</dbReference>
<keyword evidence="8" id="KW-0479">Metal-binding</keyword>
<evidence type="ECO:0000256" key="2">
    <source>
        <dbReference type="ARBA" id="ARBA00022741"/>
    </source>
</evidence>
<dbReference type="EMBL" id="MEYH01000045">
    <property type="protein sequence ID" value="OGD15912.1"/>
    <property type="molecule type" value="Genomic_DNA"/>
</dbReference>
<accession>A0A1F5ABJ8</accession>
<dbReference type="InterPro" id="IPR003796">
    <property type="entry name" value="RNR_NrdR-like"/>
</dbReference>
<dbReference type="InterPro" id="IPR005144">
    <property type="entry name" value="ATP-cone_dom"/>
</dbReference>
<evidence type="ECO:0000256" key="7">
    <source>
        <dbReference type="ARBA" id="ARBA00023163"/>
    </source>
</evidence>
<keyword evidence="5 8" id="KW-0805">Transcription regulation</keyword>
<evidence type="ECO:0000256" key="6">
    <source>
        <dbReference type="ARBA" id="ARBA00023125"/>
    </source>
</evidence>
<dbReference type="AlphaFoldDB" id="A0A1F5ABJ8"/>
<keyword evidence="7 8" id="KW-0804">Transcription</keyword>
<dbReference type="GO" id="GO:0003677">
    <property type="term" value="F:DNA binding"/>
    <property type="evidence" value="ECO:0007669"/>
    <property type="project" value="UniProtKB-KW"/>
</dbReference>
<keyword evidence="8" id="KW-0862">Zinc</keyword>
<organism evidence="10 11">
    <name type="scientific">Candidatus Sediminicultor quintus</name>
    <dbReference type="NCBI Taxonomy" id="1797291"/>
    <lineage>
        <taxon>Bacteria</taxon>
        <taxon>Pseudomonadati</taxon>
        <taxon>Atribacterota</taxon>
        <taxon>Candidatus Phoenicimicrobiia</taxon>
        <taxon>Candidatus Pheonicimicrobiales</taxon>
        <taxon>Candidatus Phoenicimicrobiaceae</taxon>
        <taxon>Candidatus Sediminicultor</taxon>
    </lineage>
</organism>
<feature type="zinc finger region" evidence="8">
    <location>
        <begin position="3"/>
        <end position="34"/>
    </location>
</feature>
<feature type="domain" description="ATP-cone" evidence="9">
    <location>
        <begin position="49"/>
        <end position="139"/>
    </location>
</feature>
<comment type="caution">
    <text evidence="10">The sequence shown here is derived from an EMBL/GenBank/DDBJ whole genome shotgun (WGS) entry which is preliminary data.</text>
</comment>
<evidence type="ECO:0000256" key="4">
    <source>
        <dbReference type="ARBA" id="ARBA00022840"/>
    </source>
</evidence>
<dbReference type="InterPro" id="IPR055173">
    <property type="entry name" value="NrdR-like_N"/>
</dbReference>
<dbReference type="Pfam" id="PF03477">
    <property type="entry name" value="ATP-cone"/>
    <property type="match status" value="1"/>
</dbReference>
<evidence type="ECO:0000256" key="1">
    <source>
        <dbReference type="ARBA" id="ARBA00022491"/>
    </source>
</evidence>
<dbReference type="GO" id="GO:0005524">
    <property type="term" value="F:ATP binding"/>
    <property type="evidence" value="ECO:0007669"/>
    <property type="project" value="UniProtKB-UniRule"/>
</dbReference>
<keyword evidence="6 8" id="KW-0238">DNA-binding</keyword>
<dbReference type="NCBIfam" id="TIGR00244">
    <property type="entry name" value="transcriptional regulator NrdR"/>
    <property type="match status" value="1"/>
</dbReference>
<keyword evidence="1 8" id="KW-0678">Repressor</keyword>
<evidence type="ECO:0000256" key="5">
    <source>
        <dbReference type="ARBA" id="ARBA00023015"/>
    </source>
</evidence>
<evidence type="ECO:0000259" key="9">
    <source>
        <dbReference type="PROSITE" id="PS51161"/>
    </source>
</evidence>
<comment type="similarity">
    <text evidence="8">Belongs to the NrdR family.</text>
</comment>
<evidence type="ECO:0000313" key="11">
    <source>
        <dbReference type="Proteomes" id="UP000177701"/>
    </source>
</evidence>
<comment type="cofactor">
    <cofactor evidence="8">
        <name>Zn(2+)</name>
        <dbReference type="ChEBI" id="CHEBI:29105"/>
    </cofactor>
    <text evidence="8">Binds 1 zinc ion.</text>
</comment>
<dbReference type="PANTHER" id="PTHR30455">
    <property type="entry name" value="TRANSCRIPTIONAL REPRESSOR NRDR"/>
    <property type="match status" value="1"/>
</dbReference>
<name>A0A1F5ABJ8_9BACT</name>
<evidence type="ECO:0000313" key="10">
    <source>
        <dbReference type="EMBL" id="OGD15912.1"/>
    </source>
</evidence>
<protein>
    <recommendedName>
        <fullName evidence="8">Transcriptional repressor NrdR</fullName>
    </recommendedName>
</protein>
<dbReference type="HAMAP" id="MF_00440">
    <property type="entry name" value="NrdR"/>
    <property type="match status" value="1"/>
</dbReference>
<dbReference type="STRING" id="1797291.A2V47_04335"/>
<evidence type="ECO:0000256" key="3">
    <source>
        <dbReference type="ARBA" id="ARBA00022771"/>
    </source>
</evidence>
<dbReference type="Pfam" id="PF22811">
    <property type="entry name" value="Zn_ribbon_NrdR"/>
    <property type="match status" value="1"/>
</dbReference>
<dbReference type="Proteomes" id="UP000177701">
    <property type="component" value="Unassembled WGS sequence"/>
</dbReference>
<proteinExistence type="inferred from homology"/>
<sequence>MKCPYCGYYDTGVIESRHIENELVVRRRRICKKCNKRFTTYERIDLIPLMVIKKDARREPFSREKITNGIIKACEKRPISIETINNLVNNIEETIKSEGMDEIKSNLIGELVISKLRDLDEVAYVRFASVYRQFKDLSSFVKEIRKISK</sequence>
<evidence type="ECO:0000256" key="8">
    <source>
        <dbReference type="HAMAP-Rule" id="MF_00440"/>
    </source>
</evidence>
<keyword evidence="3 8" id="KW-0863">Zinc-finger</keyword>
<dbReference type="PROSITE" id="PS51161">
    <property type="entry name" value="ATP_CONE"/>
    <property type="match status" value="1"/>
</dbReference>
<gene>
    <name evidence="8" type="primary">nrdR</name>
    <name evidence="10" type="ORF">A2V47_04335</name>
</gene>
<keyword evidence="2 8" id="KW-0547">Nucleotide-binding</keyword>
<keyword evidence="4 8" id="KW-0067">ATP-binding</keyword>
<dbReference type="GO" id="GO:0008270">
    <property type="term" value="F:zinc ion binding"/>
    <property type="evidence" value="ECO:0007669"/>
    <property type="project" value="UniProtKB-UniRule"/>
</dbReference>
<dbReference type="PANTHER" id="PTHR30455:SF2">
    <property type="entry name" value="TRANSCRIPTIONAL REPRESSOR NRDR"/>
    <property type="match status" value="1"/>
</dbReference>